<dbReference type="VEuPathDB" id="ToxoDB:ENH_00017230"/>
<gene>
    <name evidence="1" type="ORF">ENH_00017230</name>
</gene>
<name>U6MM63_9EIME</name>
<proteinExistence type="predicted"/>
<sequence length="107" mass="11224">MSTPSSSSSSSSCCSSSSSSSRFAAEQAEEMEALAALLPHPGEFQLLPCCCCCCLLQLLPFGQRPAADPLNKAKVQLKFSLPPDYCLQTIPKFFPTGSSLAVSQAAS</sequence>
<dbReference type="RefSeq" id="XP_013433809.1">
    <property type="nucleotide sequence ID" value="XM_013578355.1"/>
</dbReference>
<evidence type="ECO:0000313" key="2">
    <source>
        <dbReference type="Proteomes" id="UP000030754"/>
    </source>
</evidence>
<dbReference type="AlphaFoldDB" id="U6MM63"/>
<dbReference type="EMBL" id="HG723126">
    <property type="protein sequence ID" value="CDJ65342.1"/>
    <property type="molecule type" value="Genomic_DNA"/>
</dbReference>
<reference evidence="1" key="2">
    <citation type="submission" date="2013-10" db="EMBL/GenBank/DDBJ databases">
        <authorList>
            <person name="Aslett M."/>
        </authorList>
    </citation>
    <scope>NUCLEOTIDE SEQUENCE [LARGE SCALE GENOMIC DNA]</scope>
    <source>
        <strain evidence="1">Houghton</strain>
    </source>
</reference>
<dbReference type="Proteomes" id="UP000030754">
    <property type="component" value="Unassembled WGS sequence"/>
</dbReference>
<reference evidence="1" key="1">
    <citation type="submission" date="2013-10" db="EMBL/GenBank/DDBJ databases">
        <title>Genomic analysis of the causative agents of coccidiosis in chickens.</title>
        <authorList>
            <person name="Reid A.J."/>
            <person name="Blake D."/>
            <person name="Billington K."/>
            <person name="Browne H."/>
            <person name="Dunn M."/>
            <person name="Hung S."/>
            <person name="Kawahara F."/>
            <person name="Miranda-Saavedra D."/>
            <person name="Mourier T."/>
            <person name="Nagra H."/>
            <person name="Otto T.D."/>
            <person name="Rawlings N."/>
            <person name="Sanchez A."/>
            <person name="Sanders M."/>
            <person name="Subramaniam C."/>
            <person name="Tay Y."/>
            <person name="Dear P."/>
            <person name="Doerig C."/>
            <person name="Gruber A."/>
            <person name="Parkinson J."/>
            <person name="Shirley M."/>
            <person name="Wan K.L."/>
            <person name="Berriman M."/>
            <person name="Tomley F."/>
            <person name="Pain A."/>
        </authorList>
    </citation>
    <scope>NUCLEOTIDE SEQUENCE [LARGE SCALE GENOMIC DNA]</scope>
    <source>
        <strain evidence="1">Houghton</strain>
    </source>
</reference>
<keyword evidence="2" id="KW-1185">Reference proteome</keyword>
<accession>U6MM63</accession>
<evidence type="ECO:0000313" key="1">
    <source>
        <dbReference type="EMBL" id="CDJ65342.1"/>
    </source>
</evidence>
<protein>
    <submittedName>
        <fullName evidence="1">Uncharacterized protein</fullName>
    </submittedName>
</protein>
<organism evidence="1 2">
    <name type="scientific">Eimeria necatrix</name>
    <dbReference type="NCBI Taxonomy" id="51315"/>
    <lineage>
        <taxon>Eukaryota</taxon>
        <taxon>Sar</taxon>
        <taxon>Alveolata</taxon>
        <taxon>Apicomplexa</taxon>
        <taxon>Conoidasida</taxon>
        <taxon>Coccidia</taxon>
        <taxon>Eucoccidiorida</taxon>
        <taxon>Eimeriorina</taxon>
        <taxon>Eimeriidae</taxon>
        <taxon>Eimeria</taxon>
    </lineage>
</organism>
<dbReference type="GeneID" id="25471899"/>